<organism evidence="3 4">
    <name type="scientific">Oesophagostomum dentatum</name>
    <name type="common">Nodular worm</name>
    <dbReference type="NCBI Taxonomy" id="61180"/>
    <lineage>
        <taxon>Eukaryota</taxon>
        <taxon>Metazoa</taxon>
        <taxon>Ecdysozoa</taxon>
        <taxon>Nematoda</taxon>
        <taxon>Chromadorea</taxon>
        <taxon>Rhabditida</taxon>
        <taxon>Rhabditina</taxon>
        <taxon>Rhabditomorpha</taxon>
        <taxon>Strongyloidea</taxon>
        <taxon>Strongylidae</taxon>
        <taxon>Oesophagostomum</taxon>
    </lineage>
</organism>
<evidence type="ECO:0000313" key="3">
    <source>
        <dbReference type="EMBL" id="KHJ84544.1"/>
    </source>
</evidence>
<accession>A0A0B1SI01</accession>
<reference evidence="3 4" key="1">
    <citation type="submission" date="2014-03" db="EMBL/GenBank/DDBJ databases">
        <title>Draft genome of the hookworm Oesophagostomum dentatum.</title>
        <authorList>
            <person name="Mitreva M."/>
        </authorList>
    </citation>
    <scope>NUCLEOTIDE SEQUENCE [LARGE SCALE GENOMIC DNA]</scope>
    <source>
        <strain evidence="3 4">OD-Hann</strain>
    </source>
</reference>
<evidence type="ECO:0000256" key="1">
    <source>
        <dbReference type="SAM" id="MobiDB-lite"/>
    </source>
</evidence>
<name>A0A0B1SI01_OESDE</name>
<keyword evidence="2" id="KW-0812">Transmembrane</keyword>
<feature type="transmembrane region" description="Helical" evidence="2">
    <location>
        <begin position="6"/>
        <end position="23"/>
    </location>
</feature>
<evidence type="ECO:0000256" key="2">
    <source>
        <dbReference type="SAM" id="Phobius"/>
    </source>
</evidence>
<keyword evidence="2" id="KW-1133">Transmembrane helix</keyword>
<feature type="compositionally biased region" description="Basic and acidic residues" evidence="1">
    <location>
        <begin position="84"/>
        <end position="99"/>
    </location>
</feature>
<keyword evidence="2" id="KW-0472">Membrane</keyword>
<proteinExistence type="predicted"/>
<keyword evidence="4" id="KW-1185">Reference proteome</keyword>
<gene>
    <name evidence="3" type="ORF">OESDEN_15740</name>
</gene>
<feature type="region of interest" description="Disordered" evidence="1">
    <location>
        <begin position="30"/>
        <end position="112"/>
    </location>
</feature>
<evidence type="ECO:0000313" key="4">
    <source>
        <dbReference type="Proteomes" id="UP000053660"/>
    </source>
</evidence>
<dbReference type="EMBL" id="KN568011">
    <property type="protein sequence ID" value="KHJ84544.1"/>
    <property type="molecule type" value="Genomic_DNA"/>
</dbReference>
<sequence length="213" mass="24292">MDVIAGAFSQIIGLTWLVYYVRLSRLKDRGGMNEEDDQGTSNSPSMEQSDSGNAVMVVDDERRLSVEEFDAGEMSSVPSSNIRVSDEENKGEVVREGGKEGPSTSYSTPRPDEEVFDCVPEIDGYQETRNYTQQELINQHYQLLSEQRSFYSSMLHQQMEMERMMKQITDTQSKMVDLIRCVHEDLHKCRGDACRSAREEAQTVRSPKREPTT</sequence>
<protein>
    <submittedName>
        <fullName evidence="3">Uncharacterized protein</fullName>
    </submittedName>
</protein>
<feature type="compositionally biased region" description="Polar residues" evidence="1">
    <location>
        <begin position="39"/>
        <end position="52"/>
    </location>
</feature>
<dbReference type="AlphaFoldDB" id="A0A0B1SI01"/>
<dbReference type="Proteomes" id="UP000053660">
    <property type="component" value="Unassembled WGS sequence"/>
</dbReference>